<feature type="region of interest" description="Disordered" evidence="1">
    <location>
        <begin position="1"/>
        <end position="48"/>
    </location>
</feature>
<proteinExistence type="predicted"/>
<accession>A0A699UUJ9</accession>
<reference evidence="2" key="1">
    <citation type="journal article" date="2019" name="Sci. Rep.">
        <title>Draft genome of Tanacetum cinerariifolium, the natural source of mosquito coil.</title>
        <authorList>
            <person name="Yamashiro T."/>
            <person name="Shiraishi A."/>
            <person name="Satake H."/>
            <person name="Nakayama K."/>
        </authorList>
    </citation>
    <scope>NUCLEOTIDE SEQUENCE</scope>
</reference>
<feature type="non-terminal residue" evidence="2">
    <location>
        <position position="1"/>
    </location>
</feature>
<sequence>PKAKGEKIQEPSKFRTTSPSQPSQPPQAKDKGKRIMLEPEKPLKKKDQIALDEEVARKLEAEMKAEMDEEERIAREKNEANREIIEEWDDV</sequence>
<dbReference type="EMBL" id="BKCJ011357287">
    <property type="protein sequence ID" value="GFD25018.1"/>
    <property type="molecule type" value="Genomic_DNA"/>
</dbReference>
<feature type="compositionally biased region" description="Basic and acidic residues" evidence="1">
    <location>
        <begin position="1"/>
        <end position="13"/>
    </location>
</feature>
<evidence type="ECO:0000256" key="1">
    <source>
        <dbReference type="SAM" id="MobiDB-lite"/>
    </source>
</evidence>
<feature type="compositionally biased region" description="Basic and acidic residues" evidence="1">
    <location>
        <begin position="70"/>
        <end position="85"/>
    </location>
</feature>
<name>A0A699UUJ9_TANCI</name>
<comment type="caution">
    <text evidence="2">The sequence shown here is derived from an EMBL/GenBank/DDBJ whole genome shotgun (WGS) entry which is preliminary data.</text>
</comment>
<feature type="region of interest" description="Disordered" evidence="1">
    <location>
        <begin position="70"/>
        <end position="91"/>
    </location>
</feature>
<protein>
    <submittedName>
        <fullName evidence="2">Uncharacterized protein</fullName>
    </submittedName>
</protein>
<gene>
    <name evidence="2" type="ORF">Tci_896987</name>
</gene>
<organism evidence="2">
    <name type="scientific">Tanacetum cinerariifolium</name>
    <name type="common">Dalmatian daisy</name>
    <name type="synonym">Chrysanthemum cinerariifolium</name>
    <dbReference type="NCBI Taxonomy" id="118510"/>
    <lineage>
        <taxon>Eukaryota</taxon>
        <taxon>Viridiplantae</taxon>
        <taxon>Streptophyta</taxon>
        <taxon>Embryophyta</taxon>
        <taxon>Tracheophyta</taxon>
        <taxon>Spermatophyta</taxon>
        <taxon>Magnoliopsida</taxon>
        <taxon>eudicotyledons</taxon>
        <taxon>Gunneridae</taxon>
        <taxon>Pentapetalae</taxon>
        <taxon>asterids</taxon>
        <taxon>campanulids</taxon>
        <taxon>Asterales</taxon>
        <taxon>Asteraceae</taxon>
        <taxon>Asteroideae</taxon>
        <taxon>Anthemideae</taxon>
        <taxon>Anthemidinae</taxon>
        <taxon>Tanacetum</taxon>
    </lineage>
</organism>
<dbReference type="AlphaFoldDB" id="A0A699UUJ9"/>
<feature type="compositionally biased region" description="Basic and acidic residues" evidence="1">
    <location>
        <begin position="28"/>
        <end position="48"/>
    </location>
</feature>
<evidence type="ECO:0000313" key="2">
    <source>
        <dbReference type="EMBL" id="GFD25018.1"/>
    </source>
</evidence>